<dbReference type="InterPro" id="IPR053038">
    <property type="entry name" value="RLP_Defense"/>
</dbReference>
<proteinExistence type="predicted"/>
<dbReference type="AlphaFoldDB" id="A0A7S1DCQ9"/>
<evidence type="ECO:0000256" key="1">
    <source>
        <dbReference type="SAM" id="Phobius"/>
    </source>
</evidence>
<sequence length="174" mass="19914">MKRLVLEKNDFRGNPWESIRHWPKIQDIRLDYNQELKGPILTEIGTLTDIKDITITGTKTGGSLPSEIGLLTNLELLAFEQSDLTGTIPFEFWTNFTKLELLYGRYNNFRPSTIPTEVGFLTSACALMCVCALCVFLLLTSVVFWFFVFRCLFHAAYKLIRHGTDRNRSSNKPA</sequence>
<feature type="transmembrane region" description="Helical" evidence="1">
    <location>
        <begin position="118"/>
        <end position="138"/>
    </location>
</feature>
<dbReference type="PANTHER" id="PTHR48064:SF6">
    <property type="entry name" value="RECEPTOR-LIKE PROTEIN KINASE 2"/>
    <property type="match status" value="1"/>
</dbReference>
<accession>A0A7S1DCQ9</accession>
<reference evidence="2" key="1">
    <citation type="submission" date="2021-01" db="EMBL/GenBank/DDBJ databases">
        <authorList>
            <person name="Corre E."/>
            <person name="Pelletier E."/>
            <person name="Niang G."/>
            <person name="Scheremetjew M."/>
            <person name="Finn R."/>
            <person name="Kale V."/>
            <person name="Holt S."/>
            <person name="Cochrane G."/>
            <person name="Meng A."/>
            <person name="Brown T."/>
            <person name="Cohen L."/>
        </authorList>
    </citation>
    <scope>NUCLEOTIDE SEQUENCE</scope>
    <source>
        <strain evidence="2">ECT3854</strain>
    </source>
</reference>
<keyword evidence="1" id="KW-1133">Transmembrane helix</keyword>
<name>A0A7S1DCQ9_CYCTE</name>
<dbReference type="InterPro" id="IPR032675">
    <property type="entry name" value="LRR_dom_sf"/>
</dbReference>
<keyword evidence="1" id="KW-0472">Membrane</keyword>
<evidence type="ECO:0000313" key="2">
    <source>
        <dbReference type="EMBL" id="CAD8944368.1"/>
    </source>
</evidence>
<dbReference type="EMBL" id="HBFW01024086">
    <property type="protein sequence ID" value="CAD8944368.1"/>
    <property type="molecule type" value="Transcribed_RNA"/>
</dbReference>
<dbReference type="Gene3D" id="3.80.10.10">
    <property type="entry name" value="Ribonuclease Inhibitor"/>
    <property type="match status" value="1"/>
</dbReference>
<organism evidence="2">
    <name type="scientific">Cyclophora tenuis</name>
    <name type="common">Marine diatom</name>
    <dbReference type="NCBI Taxonomy" id="216820"/>
    <lineage>
        <taxon>Eukaryota</taxon>
        <taxon>Sar</taxon>
        <taxon>Stramenopiles</taxon>
        <taxon>Ochrophyta</taxon>
        <taxon>Bacillariophyta</taxon>
        <taxon>Fragilariophyceae</taxon>
        <taxon>Fragilariophycidae</taxon>
        <taxon>Cyclophorales</taxon>
        <taxon>Cyclophoraceae</taxon>
        <taxon>Cyclophora</taxon>
    </lineage>
</organism>
<keyword evidence="1" id="KW-0812">Transmembrane</keyword>
<dbReference type="SUPFAM" id="SSF52058">
    <property type="entry name" value="L domain-like"/>
    <property type="match status" value="1"/>
</dbReference>
<gene>
    <name evidence="2" type="ORF">CTEN0397_LOCUS15478</name>
</gene>
<protein>
    <submittedName>
        <fullName evidence="2">Uncharacterized protein</fullName>
    </submittedName>
</protein>
<dbReference type="PANTHER" id="PTHR48064">
    <property type="entry name" value="OS01G0750400 PROTEIN"/>
    <property type="match status" value="1"/>
</dbReference>